<evidence type="ECO:0000313" key="1">
    <source>
        <dbReference type="EMBL" id="QCC86547.1"/>
    </source>
</evidence>
<dbReference type="RefSeq" id="WP_136400622.1">
    <property type="nucleotide sequence ID" value="NZ_CP036295.1"/>
</dbReference>
<dbReference type="PANTHER" id="PTHR35866:SF1">
    <property type="entry name" value="YKGJ FAMILY CYSTEINE CLUSTER PROTEIN"/>
    <property type="match status" value="1"/>
</dbReference>
<dbReference type="Pfam" id="PF03692">
    <property type="entry name" value="CxxCxxCC"/>
    <property type="match status" value="1"/>
</dbReference>
<proteinExistence type="predicted"/>
<gene>
    <name evidence="1" type="ORF">DDIC_11810</name>
</gene>
<sequence length="257" mass="29122">MSTDASSELLESLPELKPGETFCFDCNPDVPCFNRCCAELTLPLTPYDILRLRRNLGMGSEEFISAFTTMRSFLDTGFPLPMLRMLDGPDEPCPFVTPAGCSVYEDRPGACRYYPLGRGTKMAKDGVSERFFVVREPHCLGFDKGTVRTPRQWLENEELLPFNNSNDRYMRLMAMVRATGKPLEARLVTMLVVCLFQLDKFRELITKMHVFSHVNISEKRQSAILDDSQSGDEAALNFGLDWMELVIFGQSEGLTKK</sequence>
<dbReference type="AlphaFoldDB" id="A0A4P7UL84"/>
<reference evidence="1 2" key="1">
    <citation type="submission" date="2019-02" db="EMBL/GenBank/DDBJ databases">
        <title>Complete Genome Sequence of Desulfovibrio desulfuricans IC1, a Sulfonate Utilizing Anaerobe.</title>
        <authorList>
            <person name="Day L.A."/>
            <person name="De Leon K.B."/>
            <person name="Wall J.D."/>
        </authorList>
    </citation>
    <scope>NUCLEOTIDE SEQUENCE [LARGE SCALE GENOMIC DNA]</scope>
    <source>
        <strain evidence="1 2">IC1</strain>
    </source>
</reference>
<dbReference type="PANTHER" id="PTHR35866">
    <property type="entry name" value="PUTATIVE-RELATED"/>
    <property type="match status" value="1"/>
</dbReference>
<organism evidence="1 2">
    <name type="scientific">Desulfovibrio desulfuricans</name>
    <dbReference type="NCBI Taxonomy" id="876"/>
    <lineage>
        <taxon>Bacteria</taxon>
        <taxon>Pseudomonadati</taxon>
        <taxon>Thermodesulfobacteriota</taxon>
        <taxon>Desulfovibrionia</taxon>
        <taxon>Desulfovibrionales</taxon>
        <taxon>Desulfovibrionaceae</taxon>
        <taxon>Desulfovibrio</taxon>
    </lineage>
</organism>
<accession>A0A4P7UL84</accession>
<evidence type="ECO:0000313" key="2">
    <source>
        <dbReference type="Proteomes" id="UP000297065"/>
    </source>
</evidence>
<dbReference type="Proteomes" id="UP000297065">
    <property type="component" value="Chromosome"/>
</dbReference>
<name>A0A4P7UL84_DESDE</name>
<dbReference type="InterPro" id="IPR005358">
    <property type="entry name" value="Puta_zinc/iron-chelating_dom"/>
</dbReference>
<dbReference type="EMBL" id="CP036295">
    <property type="protein sequence ID" value="QCC86547.1"/>
    <property type="molecule type" value="Genomic_DNA"/>
</dbReference>
<protein>
    <submittedName>
        <fullName evidence="1">YkgJ family cysteine cluster protein</fullName>
    </submittedName>
</protein>
<dbReference type="OrthoDB" id="9810361at2"/>